<gene>
    <name evidence="1" type="ordered locus">Bmur_0933</name>
</gene>
<dbReference type="EMBL" id="CP001959">
    <property type="protein sequence ID" value="ADG71030.1"/>
    <property type="molecule type" value="Genomic_DNA"/>
</dbReference>
<evidence type="ECO:0000313" key="1">
    <source>
        <dbReference type="EMBL" id="ADG71030.1"/>
    </source>
</evidence>
<dbReference type="RefSeq" id="WP_013113456.1">
    <property type="nucleotide sequence ID" value="NC_014150.1"/>
</dbReference>
<protein>
    <submittedName>
        <fullName evidence="1">Uncharacterized protein</fullName>
    </submittedName>
</protein>
<name>D5U8K7_BRAM5</name>
<proteinExistence type="predicted"/>
<reference evidence="1 2" key="1">
    <citation type="journal article" date="2010" name="Stand. Genomic Sci.">
        <title>Complete genome sequence of Brachyspira murdochii type strain (56-150).</title>
        <authorList>
            <person name="Pati A."/>
            <person name="Sikorski J."/>
            <person name="Gronow S."/>
            <person name="Munk C."/>
            <person name="Lapidus A."/>
            <person name="Copeland A."/>
            <person name="Glavina Del Tio T."/>
            <person name="Nolan M."/>
            <person name="Lucas S."/>
            <person name="Chen F."/>
            <person name="Tice H."/>
            <person name="Cheng J.F."/>
            <person name="Han C."/>
            <person name="Detter J.C."/>
            <person name="Bruce D."/>
            <person name="Tapia R."/>
            <person name="Goodwin L."/>
            <person name="Pitluck S."/>
            <person name="Liolios K."/>
            <person name="Ivanova N."/>
            <person name="Mavromatis K."/>
            <person name="Mikhailova N."/>
            <person name="Chen A."/>
            <person name="Palaniappan K."/>
            <person name="Land M."/>
            <person name="Hauser L."/>
            <person name="Chang Y.J."/>
            <person name="Jeffries C.D."/>
            <person name="Spring S."/>
            <person name="Rohde M."/>
            <person name="Goker M."/>
            <person name="Bristow J."/>
            <person name="Eisen J.A."/>
            <person name="Markowitz V."/>
            <person name="Hugenholtz P."/>
            <person name="Kyrpides N.C."/>
            <person name="Klenk H.P."/>
        </authorList>
    </citation>
    <scope>NUCLEOTIDE SEQUENCE [LARGE SCALE GENOMIC DNA]</scope>
    <source>
        <strain evidence="2">ATCC 51284 / DSM 12563 / 56-150</strain>
    </source>
</reference>
<dbReference type="Proteomes" id="UP000001915">
    <property type="component" value="Chromosome"/>
</dbReference>
<sequence length="413" mass="49018">MQDKELLNILDIFIKEKNQIIEKIKKERKKLIPKINIIEYSMYPEILRNKLLYDILKVNFVIDNSNKEINFARDFADYIIKDMLNFNNINTDKDINIEADIIEDNIKIEMSIYNNDFKIIIESKINIFDLKKQLKNYSNDNLFIVILSKNDYESNILDNKLKNYNNVCCLSNSDIAYFIDNNIINKYGFLKDDKYSSIYSALIQIRNNEINISSKKEEYNMEKSIIEEFLNNNEVYKSLNTMKDIEECSKLFLEASSIIKSQKIEINPIKNQIEIIKNIIKYLKSHGLSNDNCRYLDEKIFKENIKNSNTAASTPIIIYLNKQLLIKLFINIHYCHVSIFSNSNDIIDKLNQKEVKDEIKNIFSPFELFEGKNDPDPLDYLYVYYFYINKDDKPEEIANIIIKIYNYLKKQDF</sequence>
<dbReference type="OrthoDB" id="307873at2"/>
<dbReference type="STRING" id="526224.Bmur_0933"/>
<dbReference type="AlphaFoldDB" id="D5U8K7"/>
<organism evidence="1 2">
    <name type="scientific">Brachyspira murdochii (strain ATCC 51284 / DSM 12563 / 56-150)</name>
    <name type="common">Serpulina murdochii</name>
    <dbReference type="NCBI Taxonomy" id="526224"/>
    <lineage>
        <taxon>Bacteria</taxon>
        <taxon>Pseudomonadati</taxon>
        <taxon>Spirochaetota</taxon>
        <taxon>Spirochaetia</taxon>
        <taxon>Brachyspirales</taxon>
        <taxon>Brachyspiraceae</taxon>
        <taxon>Brachyspira</taxon>
    </lineage>
</organism>
<accession>D5U8K7</accession>
<dbReference type="KEGG" id="brm:Bmur_0933"/>
<evidence type="ECO:0000313" key="2">
    <source>
        <dbReference type="Proteomes" id="UP000001915"/>
    </source>
</evidence>
<dbReference type="HOGENOM" id="CLU_638843_0_0_12"/>